<accession>A0ABS3DQD6</accession>
<keyword evidence="9 11" id="KW-0012">Acyltransferase</keyword>
<dbReference type="Proteomes" id="UP000664052">
    <property type="component" value="Unassembled WGS sequence"/>
</dbReference>
<evidence type="ECO:0000256" key="9">
    <source>
        <dbReference type="ARBA" id="ARBA00023315"/>
    </source>
</evidence>
<dbReference type="InterPro" id="IPR001078">
    <property type="entry name" value="2-oxoacid_DH_actylTfrase"/>
</dbReference>
<feature type="compositionally biased region" description="Pro residues" evidence="12">
    <location>
        <begin position="160"/>
        <end position="171"/>
    </location>
</feature>
<evidence type="ECO:0000313" key="16">
    <source>
        <dbReference type="Proteomes" id="UP000664052"/>
    </source>
</evidence>
<comment type="cofactor">
    <cofactor evidence="11">
        <name>(R)-lipoate</name>
        <dbReference type="ChEBI" id="CHEBI:83088"/>
    </cofactor>
    <text evidence="11">Binds 1 lipoyl cofactor covalently.</text>
</comment>
<reference evidence="15 16" key="1">
    <citation type="submission" date="2021-02" db="EMBL/GenBank/DDBJ databases">
        <title>De Novo genome assembly of isolated myxobacteria.</title>
        <authorList>
            <person name="Stevens D.C."/>
        </authorList>
    </citation>
    <scope>NUCLEOTIDE SEQUENCE [LARGE SCALE GENOMIC DNA]</scope>
    <source>
        <strain evidence="15 16">ATCC 29039</strain>
    </source>
</reference>
<evidence type="ECO:0000256" key="10">
    <source>
        <dbReference type="ARBA" id="ARBA00052761"/>
    </source>
</evidence>
<comment type="catalytic activity">
    <reaction evidence="10 11">
        <text>N(6)-[(R)-dihydrolipoyl]-L-lysyl-[protein] + succinyl-CoA = N(6)-[(R)-S(8)-succinyldihydrolipoyl]-L-lysyl-[protein] + CoA</text>
        <dbReference type="Rhea" id="RHEA:15213"/>
        <dbReference type="Rhea" id="RHEA-COMP:10475"/>
        <dbReference type="Rhea" id="RHEA-COMP:20092"/>
        <dbReference type="ChEBI" id="CHEBI:57287"/>
        <dbReference type="ChEBI" id="CHEBI:57292"/>
        <dbReference type="ChEBI" id="CHEBI:83100"/>
        <dbReference type="ChEBI" id="CHEBI:83120"/>
        <dbReference type="EC" id="2.3.1.61"/>
    </reaction>
</comment>
<dbReference type="InterPro" id="IPR003016">
    <property type="entry name" value="2-oxoA_DH_lipoyl-BS"/>
</dbReference>
<dbReference type="EC" id="2.3.1.61" evidence="4 11"/>
<proteinExistence type="inferred from homology"/>
<dbReference type="RefSeq" id="WP_207058129.1">
    <property type="nucleotide sequence ID" value="NZ_JAFIMU010000017.1"/>
</dbReference>
<evidence type="ECO:0000256" key="4">
    <source>
        <dbReference type="ARBA" id="ARBA00012945"/>
    </source>
</evidence>
<dbReference type="CDD" id="cd06849">
    <property type="entry name" value="lipoyl_domain"/>
    <property type="match status" value="1"/>
</dbReference>
<keyword evidence="6 11" id="KW-0816">Tricarboxylic acid cycle</keyword>
<keyword evidence="7 11" id="KW-0808">Transferase</keyword>
<evidence type="ECO:0000259" key="14">
    <source>
        <dbReference type="PROSITE" id="PS51826"/>
    </source>
</evidence>
<evidence type="ECO:0000256" key="2">
    <source>
        <dbReference type="ARBA" id="ARBA00005145"/>
    </source>
</evidence>
<evidence type="ECO:0000256" key="11">
    <source>
        <dbReference type="RuleBase" id="RU361138"/>
    </source>
</evidence>
<evidence type="ECO:0000256" key="8">
    <source>
        <dbReference type="ARBA" id="ARBA00022823"/>
    </source>
</evidence>
<dbReference type="Gene3D" id="4.10.320.10">
    <property type="entry name" value="E3-binding domain"/>
    <property type="match status" value="1"/>
</dbReference>
<evidence type="ECO:0000256" key="6">
    <source>
        <dbReference type="ARBA" id="ARBA00022532"/>
    </source>
</evidence>
<dbReference type="PROSITE" id="PS51826">
    <property type="entry name" value="PSBD"/>
    <property type="match status" value="1"/>
</dbReference>
<dbReference type="PANTHER" id="PTHR43416">
    <property type="entry name" value="DIHYDROLIPOYLLYSINE-RESIDUE SUCCINYLTRANSFERASE COMPONENT OF 2-OXOGLUTARATE DEHYDROGENASE COMPLEX, MITOCHONDRIAL-RELATED"/>
    <property type="match status" value="1"/>
</dbReference>
<evidence type="ECO:0000256" key="3">
    <source>
        <dbReference type="ARBA" id="ARBA00007317"/>
    </source>
</evidence>
<dbReference type="InterPro" id="IPR036625">
    <property type="entry name" value="E3-bd_dom_sf"/>
</dbReference>
<comment type="caution">
    <text evidence="15">The sequence shown here is derived from an EMBL/GenBank/DDBJ whole genome shotgun (WGS) entry which is preliminary data.</text>
</comment>
<dbReference type="InterPro" id="IPR004167">
    <property type="entry name" value="PSBD"/>
</dbReference>
<dbReference type="SUPFAM" id="SSF51230">
    <property type="entry name" value="Single hybrid motif"/>
    <property type="match status" value="1"/>
</dbReference>
<dbReference type="InterPro" id="IPR050537">
    <property type="entry name" value="2-oxoacid_dehydrogenase"/>
</dbReference>
<evidence type="ECO:0000256" key="12">
    <source>
        <dbReference type="SAM" id="MobiDB-lite"/>
    </source>
</evidence>
<evidence type="ECO:0000256" key="5">
    <source>
        <dbReference type="ARBA" id="ARBA00019511"/>
    </source>
</evidence>
<dbReference type="Gene3D" id="3.30.559.10">
    <property type="entry name" value="Chloramphenicol acetyltransferase-like domain"/>
    <property type="match status" value="1"/>
</dbReference>
<dbReference type="Pfam" id="PF00198">
    <property type="entry name" value="2-oxoacid_dh"/>
    <property type="match status" value="1"/>
</dbReference>
<sequence length="407" mass="43064">MAVELKVPPLGESITEAVVGKWNKKQGESVSADEPLVVLETDKVTIDVPSPAAGSIASIAFKEGDKVRVGDVLGTIEAGAGAAASSPAAAAATPAPAQAAAPVASAAAQAGSDARITPTAKKMAEENRVDVGQLKGSGTGGRIMKEDVQGQLNRPAATPSAPPAPTAPSGPRPNAAREERVRMTPLRKRVAERLLQAQSNAALLTTFNEVDMGEVMALRKKYNDKFQAKHGVKLGFMSFFIRASVEALKAFPQINAEIDGEDVIFKHYYDIGVAVSGSRGLVVPVVRDADKLSLADLEKTVGDYGGRARNDKLTMADLTGGTFTITNGGIFGSMLSTPILNPPQTGILGMHNIVERPVARDGQVVIRPIMYIALTYDHRLVDGREAVQFLVRVKECIEDPERLLLDI</sequence>
<gene>
    <name evidence="15" type="primary">odhB</name>
    <name evidence="15" type="ORF">JYK02_39145</name>
</gene>
<name>A0ABS3DQD6_9BACT</name>
<dbReference type="Pfam" id="PF02817">
    <property type="entry name" value="E3_binding"/>
    <property type="match status" value="1"/>
</dbReference>
<dbReference type="PROSITE" id="PS00189">
    <property type="entry name" value="LIPOYL"/>
    <property type="match status" value="1"/>
</dbReference>
<evidence type="ECO:0000313" key="15">
    <source>
        <dbReference type="EMBL" id="MBN8233555.1"/>
    </source>
</evidence>
<evidence type="ECO:0000256" key="1">
    <source>
        <dbReference type="ARBA" id="ARBA00004052"/>
    </source>
</evidence>
<evidence type="ECO:0000259" key="13">
    <source>
        <dbReference type="PROSITE" id="PS50968"/>
    </source>
</evidence>
<dbReference type="SUPFAM" id="SSF52777">
    <property type="entry name" value="CoA-dependent acyltransferases"/>
    <property type="match status" value="1"/>
</dbReference>
<keyword evidence="8 11" id="KW-0450">Lipoyl</keyword>
<evidence type="ECO:0000256" key="7">
    <source>
        <dbReference type="ARBA" id="ARBA00022679"/>
    </source>
</evidence>
<comment type="pathway">
    <text evidence="2 11">Amino-acid degradation; L-lysine degradation via saccharopine pathway; glutaryl-CoA from L-lysine: step 6/6.</text>
</comment>
<dbReference type="NCBIfam" id="TIGR01347">
    <property type="entry name" value="sucB"/>
    <property type="match status" value="1"/>
</dbReference>
<dbReference type="GO" id="GO:0004149">
    <property type="term" value="F:dihydrolipoyllysine-residue succinyltransferase activity"/>
    <property type="evidence" value="ECO:0007669"/>
    <property type="project" value="UniProtKB-EC"/>
</dbReference>
<feature type="domain" description="Peripheral subunit-binding (PSBD)" evidence="14">
    <location>
        <begin position="115"/>
        <end position="152"/>
    </location>
</feature>
<dbReference type="InterPro" id="IPR023213">
    <property type="entry name" value="CAT-like_dom_sf"/>
</dbReference>
<comment type="similarity">
    <text evidence="3 11">Belongs to the 2-oxoacid dehydrogenase family.</text>
</comment>
<dbReference type="Pfam" id="PF00364">
    <property type="entry name" value="Biotin_lipoyl"/>
    <property type="match status" value="1"/>
</dbReference>
<dbReference type="InterPro" id="IPR006255">
    <property type="entry name" value="SucB"/>
</dbReference>
<feature type="domain" description="Lipoyl-binding" evidence="13">
    <location>
        <begin position="2"/>
        <end position="77"/>
    </location>
</feature>
<dbReference type="InterPro" id="IPR011053">
    <property type="entry name" value="Single_hybrid_motif"/>
</dbReference>
<dbReference type="Gene3D" id="2.40.50.100">
    <property type="match status" value="1"/>
</dbReference>
<organism evidence="15 16">
    <name type="scientific">Corallococcus macrosporus</name>
    <dbReference type="NCBI Taxonomy" id="35"/>
    <lineage>
        <taxon>Bacteria</taxon>
        <taxon>Pseudomonadati</taxon>
        <taxon>Myxococcota</taxon>
        <taxon>Myxococcia</taxon>
        <taxon>Myxococcales</taxon>
        <taxon>Cystobacterineae</taxon>
        <taxon>Myxococcaceae</taxon>
        <taxon>Corallococcus</taxon>
    </lineage>
</organism>
<dbReference type="EMBL" id="JAFIMU010000017">
    <property type="protein sequence ID" value="MBN8233555.1"/>
    <property type="molecule type" value="Genomic_DNA"/>
</dbReference>
<dbReference type="InterPro" id="IPR000089">
    <property type="entry name" value="Biotin_lipoyl"/>
</dbReference>
<dbReference type="PANTHER" id="PTHR43416:SF5">
    <property type="entry name" value="DIHYDROLIPOYLLYSINE-RESIDUE SUCCINYLTRANSFERASE COMPONENT OF 2-OXOGLUTARATE DEHYDROGENASE COMPLEX, MITOCHONDRIAL"/>
    <property type="match status" value="1"/>
</dbReference>
<dbReference type="SUPFAM" id="SSF47005">
    <property type="entry name" value="Peripheral subunit-binding domain of 2-oxo acid dehydrogenase complex"/>
    <property type="match status" value="1"/>
</dbReference>
<protein>
    <recommendedName>
        <fullName evidence="5 11">Dihydrolipoyllysine-residue succinyltransferase component of 2-oxoglutarate dehydrogenase complex</fullName>
        <ecNumber evidence="4 11">2.3.1.61</ecNumber>
    </recommendedName>
    <alternativeName>
        <fullName evidence="11">2-oxoglutarate dehydrogenase complex component E2</fullName>
    </alternativeName>
</protein>
<feature type="region of interest" description="Disordered" evidence="12">
    <location>
        <begin position="120"/>
        <end position="181"/>
    </location>
</feature>
<dbReference type="PROSITE" id="PS50968">
    <property type="entry name" value="BIOTINYL_LIPOYL"/>
    <property type="match status" value="1"/>
</dbReference>
<dbReference type="NCBIfam" id="NF004309">
    <property type="entry name" value="PRK05704.1"/>
    <property type="match status" value="1"/>
</dbReference>
<comment type="function">
    <text evidence="1 11">E2 component of the 2-oxoglutarate dehydrogenase (OGDH) complex which catalyzes the second step in the conversion of 2-oxoglutarate to succinyl-CoA and CO(2).</text>
</comment>
<keyword evidence="16" id="KW-1185">Reference proteome</keyword>